<dbReference type="EMBL" id="CACVAS010000058">
    <property type="protein sequence ID" value="CAA6810337.1"/>
    <property type="molecule type" value="Genomic_DNA"/>
</dbReference>
<dbReference type="InterPro" id="IPR023154">
    <property type="entry name" value="Jann4075-like_sf"/>
</dbReference>
<gene>
    <name evidence="2" type="ORF">HELGO_WM55</name>
</gene>
<feature type="compositionally biased region" description="Basic and acidic residues" evidence="1">
    <location>
        <begin position="161"/>
        <end position="178"/>
    </location>
</feature>
<feature type="compositionally biased region" description="Basic and acidic residues" evidence="1">
    <location>
        <begin position="101"/>
        <end position="121"/>
    </location>
</feature>
<evidence type="ECO:0000313" key="2">
    <source>
        <dbReference type="EMBL" id="CAA6810337.1"/>
    </source>
</evidence>
<protein>
    <recommendedName>
        <fullName evidence="3">DUF2853 family protein</fullName>
    </recommendedName>
</protein>
<dbReference type="InterPro" id="IPR021274">
    <property type="entry name" value="DUF2853"/>
</dbReference>
<evidence type="ECO:0000256" key="1">
    <source>
        <dbReference type="SAM" id="MobiDB-lite"/>
    </source>
</evidence>
<dbReference type="AlphaFoldDB" id="A0A6S6T0Z9"/>
<evidence type="ECO:0008006" key="3">
    <source>
        <dbReference type="Google" id="ProtNLM"/>
    </source>
</evidence>
<sequence>MEKQNIFKHVDSLYTKLVECIIGEIPIDGSPEDITQKETREKNPPKGKIVRLKEGYLLGQEKALNLGKSNDSSLLYSEVVKKEKKETENIDDKIILPKVTKEPSSDTKTNTVKEKTLETRKKQTVTTKIDTKETTKKNDTTQKDVTKQSSKKSTKKSTKVSSDKPVEKVAKKPVDNKPKASSTKTPKPKSTKRADKIAFYIKDIKKYYGEVDEAFVATIVKNLGPAIYNKHAELVSCVEHKELETVRKNFLINKLGIDASRGVLDAAIQDVCEELEDAPKKYRATFYYALAKKFKKESVLS</sequence>
<feature type="region of interest" description="Disordered" evidence="1">
    <location>
        <begin position="101"/>
        <end position="190"/>
    </location>
</feature>
<accession>A0A6S6T0Z9</accession>
<name>A0A6S6T0Z9_9BACT</name>
<dbReference type="Pfam" id="PF11015">
    <property type="entry name" value="DUF2853"/>
    <property type="match status" value="1"/>
</dbReference>
<reference evidence="2" key="1">
    <citation type="submission" date="2020-01" db="EMBL/GenBank/DDBJ databases">
        <authorList>
            <person name="Meier V. D."/>
            <person name="Meier V D."/>
        </authorList>
    </citation>
    <scope>NUCLEOTIDE SEQUENCE</scope>
    <source>
        <strain evidence="2">HLG_WM_MAG_01</strain>
    </source>
</reference>
<dbReference type="SUPFAM" id="SSF158587">
    <property type="entry name" value="Jann4075-like"/>
    <property type="match status" value="1"/>
</dbReference>
<feature type="compositionally biased region" description="Basic residues" evidence="1">
    <location>
        <begin position="149"/>
        <end position="158"/>
    </location>
</feature>
<organism evidence="2">
    <name type="scientific">uncultured Sulfurovum sp</name>
    <dbReference type="NCBI Taxonomy" id="269237"/>
    <lineage>
        <taxon>Bacteria</taxon>
        <taxon>Pseudomonadati</taxon>
        <taxon>Campylobacterota</taxon>
        <taxon>Epsilonproteobacteria</taxon>
        <taxon>Campylobacterales</taxon>
        <taxon>Sulfurovaceae</taxon>
        <taxon>Sulfurovum</taxon>
        <taxon>environmental samples</taxon>
    </lineage>
</organism>
<dbReference type="Gene3D" id="1.10.238.120">
    <property type="entry name" value="Jann4075-like"/>
    <property type="match status" value="1"/>
</dbReference>
<proteinExistence type="predicted"/>
<feature type="compositionally biased region" description="Basic and acidic residues" evidence="1">
    <location>
        <begin position="129"/>
        <end position="146"/>
    </location>
</feature>